<dbReference type="SUPFAM" id="SSF53335">
    <property type="entry name" value="S-adenosyl-L-methionine-dependent methyltransferases"/>
    <property type="match status" value="1"/>
</dbReference>
<dbReference type="GO" id="GO:0032259">
    <property type="term" value="P:methylation"/>
    <property type="evidence" value="ECO:0007669"/>
    <property type="project" value="UniProtKB-KW"/>
</dbReference>
<proteinExistence type="predicted"/>
<dbReference type="AlphaFoldDB" id="A0A1W2CJJ8"/>
<keyword evidence="1" id="KW-0808">Transferase</keyword>
<dbReference type="Pfam" id="PF04672">
    <property type="entry name" value="Methyltransf_19"/>
    <property type="match status" value="1"/>
</dbReference>
<organism evidence="1 2">
    <name type="scientific">Kibdelosporangium aridum</name>
    <dbReference type="NCBI Taxonomy" id="2030"/>
    <lineage>
        <taxon>Bacteria</taxon>
        <taxon>Bacillati</taxon>
        <taxon>Actinomycetota</taxon>
        <taxon>Actinomycetes</taxon>
        <taxon>Pseudonocardiales</taxon>
        <taxon>Pseudonocardiaceae</taxon>
        <taxon>Kibdelosporangium</taxon>
    </lineage>
</organism>
<dbReference type="EMBL" id="FWXV01000002">
    <property type="protein sequence ID" value="SMC85052.1"/>
    <property type="molecule type" value="Genomic_DNA"/>
</dbReference>
<name>A0A1W2CJJ8_KIBAR</name>
<keyword evidence="2" id="KW-1185">Reference proteome</keyword>
<evidence type="ECO:0000313" key="1">
    <source>
        <dbReference type="EMBL" id="SMC85052.1"/>
    </source>
</evidence>
<gene>
    <name evidence="1" type="ORF">SAMN05661093_02009</name>
</gene>
<dbReference type="InterPro" id="IPR006764">
    <property type="entry name" value="SAM_dep_MeTrfase_SAV2177_type"/>
</dbReference>
<evidence type="ECO:0000313" key="2">
    <source>
        <dbReference type="Proteomes" id="UP000192674"/>
    </source>
</evidence>
<reference evidence="1 2" key="1">
    <citation type="submission" date="2017-04" db="EMBL/GenBank/DDBJ databases">
        <authorList>
            <person name="Afonso C.L."/>
            <person name="Miller P.J."/>
            <person name="Scott M.A."/>
            <person name="Spackman E."/>
            <person name="Goraichik I."/>
            <person name="Dimitrov K.M."/>
            <person name="Suarez D.L."/>
            <person name="Swayne D.E."/>
        </authorList>
    </citation>
    <scope>NUCLEOTIDE SEQUENCE [LARGE SCALE GENOMIC DNA]</scope>
    <source>
        <strain evidence="1 2">DSM 43828</strain>
    </source>
</reference>
<dbReference type="InterPro" id="IPR029063">
    <property type="entry name" value="SAM-dependent_MTases_sf"/>
</dbReference>
<dbReference type="Proteomes" id="UP000192674">
    <property type="component" value="Unassembled WGS sequence"/>
</dbReference>
<sequence length="274" mass="30142">MTQQQQDWVPPGVDTSVPSMARTYDFMLGGGHNFAVDRAVGDQIETLMPGLRQAARVNRAFLGRVVRFMVANGVRQFLDIGSGIPTVGNVHEIAQREDPECRVVYVDRDPIAVAHSELMLGRNDRAAIVQADMRDPESILNSDAARQLLDFDKPIGLLMLLMLHWVADEDDPHGLLERYRAPLAPGSYFALTHVTGDNQGKELDEATGVIQRSKSQDQVNLRSHAEILSMFGEFELVEPGLVGCALWRPGGPGDVADNPDMNMLVYAGVGRKPE</sequence>
<dbReference type="CDD" id="cd02440">
    <property type="entry name" value="AdoMet_MTases"/>
    <property type="match status" value="1"/>
</dbReference>
<protein>
    <submittedName>
        <fullName evidence="1">S-adenosyl methyltransferase</fullName>
    </submittedName>
</protein>
<dbReference type="OrthoDB" id="3630902at2"/>
<accession>A0A1W2CJJ8</accession>
<dbReference type="Gene3D" id="3.40.50.150">
    <property type="entry name" value="Vaccinia Virus protein VP39"/>
    <property type="match status" value="1"/>
</dbReference>
<dbReference type="GO" id="GO:0008168">
    <property type="term" value="F:methyltransferase activity"/>
    <property type="evidence" value="ECO:0007669"/>
    <property type="project" value="UniProtKB-KW"/>
</dbReference>
<dbReference type="PIRSF" id="PIRSF017393">
    <property type="entry name" value="MTase_SAV2177"/>
    <property type="match status" value="1"/>
</dbReference>
<dbReference type="RefSeq" id="WP_033381035.1">
    <property type="nucleotide sequence ID" value="NZ_FWXV01000002.1"/>
</dbReference>
<keyword evidence="1" id="KW-0489">Methyltransferase</keyword>